<gene>
    <name evidence="3" type="ORF">QNM18_22385</name>
</gene>
<dbReference type="PANTHER" id="PTHR42852:SF17">
    <property type="entry name" value="THIOREDOXIN-LIKE PROTEIN HI_1115"/>
    <property type="match status" value="1"/>
</dbReference>
<protein>
    <submittedName>
        <fullName evidence="3">TlpA disulfide reductase family protein</fullName>
    </submittedName>
</protein>
<dbReference type="PANTHER" id="PTHR42852">
    <property type="entry name" value="THIOL:DISULFIDE INTERCHANGE PROTEIN DSBE"/>
    <property type="match status" value="1"/>
</dbReference>
<proteinExistence type="predicted"/>
<dbReference type="PROSITE" id="PS51352">
    <property type="entry name" value="THIOREDOXIN_2"/>
    <property type="match status" value="1"/>
</dbReference>
<feature type="chain" id="PRO_5045841233" evidence="1">
    <location>
        <begin position="19"/>
        <end position="153"/>
    </location>
</feature>
<dbReference type="CDD" id="cd02966">
    <property type="entry name" value="TlpA_like_family"/>
    <property type="match status" value="1"/>
</dbReference>
<dbReference type="RefSeq" id="WP_284138491.1">
    <property type="nucleotide sequence ID" value="NZ_JASJUT010000012.1"/>
</dbReference>
<evidence type="ECO:0000256" key="1">
    <source>
        <dbReference type="SAM" id="SignalP"/>
    </source>
</evidence>
<accession>A0ABT7ES61</accession>
<evidence type="ECO:0000313" key="4">
    <source>
        <dbReference type="Proteomes" id="UP001231915"/>
    </source>
</evidence>
<sequence>MMKLLLSLLMLLTTHVFSATTPYPPLNATTLDKQQISSKEKVTYLKFWATWCAYCVEEMPLLEQSYQQANNGYQVISINIGFNQSLRGVANYLKKYHYQFPTVFDSDGSITRQYQVLGTPQHILLDEHGNELYRCALFTDELADKLSKLQGSH</sequence>
<evidence type="ECO:0000259" key="2">
    <source>
        <dbReference type="PROSITE" id="PS51352"/>
    </source>
</evidence>
<name>A0ABT7ES61_9GAMM</name>
<dbReference type="SUPFAM" id="SSF52833">
    <property type="entry name" value="Thioredoxin-like"/>
    <property type="match status" value="1"/>
</dbReference>
<dbReference type="InterPro" id="IPR050553">
    <property type="entry name" value="Thioredoxin_ResA/DsbE_sf"/>
</dbReference>
<dbReference type="Proteomes" id="UP001231915">
    <property type="component" value="Unassembled WGS sequence"/>
</dbReference>
<evidence type="ECO:0000313" key="3">
    <source>
        <dbReference type="EMBL" id="MDK2597815.1"/>
    </source>
</evidence>
<dbReference type="InterPro" id="IPR013766">
    <property type="entry name" value="Thioredoxin_domain"/>
</dbReference>
<dbReference type="Pfam" id="PF08534">
    <property type="entry name" value="Redoxin"/>
    <property type="match status" value="1"/>
</dbReference>
<feature type="signal peptide" evidence="1">
    <location>
        <begin position="1"/>
        <end position="18"/>
    </location>
</feature>
<dbReference type="Gene3D" id="3.40.30.10">
    <property type="entry name" value="Glutaredoxin"/>
    <property type="match status" value="1"/>
</dbReference>
<dbReference type="InterPro" id="IPR036249">
    <property type="entry name" value="Thioredoxin-like_sf"/>
</dbReference>
<keyword evidence="4" id="KW-1185">Reference proteome</keyword>
<reference evidence="3 4" key="1">
    <citation type="submission" date="2023-05" db="EMBL/GenBank/DDBJ databases">
        <title>Pseudoalteromonas ardens sp. nov., Pseudoalteromonas obscura sp. nov., and Pseudoalteromonas umbrosa sp. nov., isolated from the coral Montipora capitata.</title>
        <authorList>
            <person name="Thomas E.M."/>
            <person name="Smith E.M."/>
            <person name="Papke E."/>
            <person name="Shlafstein M.D."/>
            <person name="Oline D.K."/>
            <person name="Videau P."/>
            <person name="Saw J.H."/>
            <person name="Strangman W.K."/>
            <person name="Ushijima B."/>
        </authorList>
    </citation>
    <scope>NUCLEOTIDE SEQUENCE [LARGE SCALE GENOMIC DNA]</scope>
    <source>
        <strain evidence="3 4">P94</strain>
    </source>
</reference>
<organism evidence="3 4">
    <name type="scientific">Pseudoalteromonas obscura</name>
    <dbReference type="NCBI Taxonomy" id="3048491"/>
    <lineage>
        <taxon>Bacteria</taxon>
        <taxon>Pseudomonadati</taxon>
        <taxon>Pseudomonadota</taxon>
        <taxon>Gammaproteobacteria</taxon>
        <taxon>Alteromonadales</taxon>
        <taxon>Pseudoalteromonadaceae</taxon>
        <taxon>Pseudoalteromonas</taxon>
    </lineage>
</organism>
<keyword evidence="1" id="KW-0732">Signal</keyword>
<dbReference type="EMBL" id="JASJUT010000012">
    <property type="protein sequence ID" value="MDK2597815.1"/>
    <property type="molecule type" value="Genomic_DNA"/>
</dbReference>
<comment type="caution">
    <text evidence="3">The sequence shown here is derived from an EMBL/GenBank/DDBJ whole genome shotgun (WGS) entry which is preliminary data.</text>
</comment>
<dbReference type="InterPro" id="IPR013740">
    <property type="entry name" value="Redoxin"/>
</dbReference>
<feature type="domain" description="Thioredoxin" evidence="2">
    <location>
        <begin position="17"/>
        <end position="151"/>
    </location>
</feature>